<feature type="compositionally biased region" description="Low complexity" evidence="1">
    <location>
        <begin position="483"/>
        <end position="496"/>
    </location>
</feature>
<dbReference type="InParanoid" id="A0A1Y2F3F4"/>
<evidence type="ECO:0000313" key="2">
    <source>
        <dbReference type="EMBL" id="ORY78004.1"/>
    </source>
</evidence>
<dbReference type="Proteomes" id="UP000193467">
    <property type="component" value="Unassembled WGS sequence"/>
</dbReference>
<dbReference type="EMBL" id="MCGR01000030">
    <property type="protein sequence ID" value="ORY78004.1"/>
    <property type="molecule type" value="Genomic_DNA"/>
</dbReference>
<feature type="region of interest" description="Disordered" evidence="1">
    <location>
        <begin position="98"/>
        <end position="225"/>
    </location>
</feature>
<feature type="compositionally biased region" description="Basic and acidic residues" evidence="1">
    <location>
        <begin position="585"/>
        <end position="603"/>
    </location>
</feature>
<organism evidence="2 3">
    <name type="scientific">Leucosporidium creatinivorum</name>
    <dbReference type="NCBI Taxonomy" id="106004"/>
    <lineage>
        <taxon>Eukaryota</taxon>
        <taxon>Fungi</taxon>
        <taxon>Dikarya</taxon>
        <taxon>Basidiomycota</taxon>
        <taxon>Pucciniomycotina</taxon>
        <taxon>Microbotryomycetes</taxon>
        <taxon>Leucosporidiales</taxon>
        <taxon>Leucosporidium</taxon>
    </lineage>
</organism>
<evidence type="ECO:0008006" key="4">
    <source>
        <dbReference type="Google" id="ProtNLM"/>
    </source>
</evidence>
<reference evidence="2 3" key="1">
    <citation type="submission" date="2016-07" db="EMBL/GenBank/DDBJ databases">
        <title>Pervasive Adenine N6-methylation of Active Genes in Fungi.</title>
        <authorList>
            <consortium name="DOE Joint Genome Institute"/>
            <person name="Mondo S.J."/>
            <person name="Dannebaum R.O."/>
            <person name="Kuo R.C."/>
            <person name="Labutti K."/>
            <person name="Haridas S."/>
            <person name="Kuo A."/>
            <person name="Salamov A."/>
            <person name="Ahrendt S.R."/>
            <person name="Lipzen A."/>
            <person name="Sullivan W."/>
            <person name="Andreopoulos W.B."/>
            <person name="Clum A."/>
            <person name="Lindquist E."/>
            <person name="Daum C."/>
            <person name="Ramamoorthy G.K."/>
            <person name="Gryganskyi A."/>
            <person name="Culley D."/>
            <person name="Magnuson J.K."/>
            <person name="James T.Y."/>
            <person name="O'Malley M.A."/>
            <person name="Stajich J.E."/>
            <person name="Spatafora J.W."/>
            <person name="Visel A."/>
            <person name="Grigoriev I.V."/>
        </authorList>
    </citation>
    <scope>NUCLEOTIDE SEQUENCE [LARGE SCALE GENOMIC DNA]</scope>
    <source>
        <strain evidence="2 3">62-1032</strain>
    </source>
</reference>
<dbReference type="OrthoDB" id="2528163at2759"/>
<gene>
    <name evidence="2" type="ORF">BCR35DRAFT_305162</name>
</gene>
<name>A0A1Y2F3F4_9BASI</name>
<protein>
    <recommendedName>
        <fullName evidence="4">Proteophosphoglycan ppg4</fullName>
    </recommendedName>
</protein>
<feature type="compositionally biased region" description="Pro residues" evidence="1">
    <location>
        <begin position="497"/>
        <end position="507"/>
    </location>
</feature>
<comment type="caution">
    <text evidence="2">The sequence shown here is derived from an EMBL/GenBank/DDBJ whole genome shotgun (WGS) entry which is preliminary data.</text>
</comment>
<evidence type="ECO:0000313" key="3">
    <source>
        <dbReference type="Proteomes" id="UP000193467"/>
    </source>
</evidence>
<feature type="region of interest" description="Disordered" evidence="1">
    <location>
        <begin position="545"/>
        <end position="603"/>
    </location>
</feature>
<sequence>MANPYPGFHLSRLDFSLEELASLPTYQLALVAFHPLSTQEHRERAELLWGRARERDRALGRTIGENEEAAVQAAEEEIKPEDELEVTVAQQQGFISPKASAHSITPHPPTETPSAPSLTLAPPPAPPAPFAPLPLTSPHLASPQQQVPTPLPAQASPTTVDPRRPRASADPSTSSSRDHRTTAPSQAASPSGPGFPLATFPNPPLHAPTRQTSSEHLPLPPSSVALPLPPPTDDPTASTFIPYFPRDHHLSNILPESTASVAPEFLGRLFFVHFIIPFPQVTPSLFRHFLLRPAPLNYGPMPISLSIAGAKASRPGPYQRKLLAHRSSLWVGYRSQEEAELAVERNNSKSLPGLYSKDMAIIASLRPLPPSFDLPWQALWPPAQKDWLAFGEVTKFVGASPPRPAEARDLFISKSYTAELAQVKAAMALARKQKKGAETGWGEGDGEKKSEQGIDKRTTWGGAKRKRAAARLSKAAQVAQLEPPSAELPRLASASSLPPPSPPPPTLPSYRLGPTEHTPPHLSTSNPYGLDPSIAELSPYGFQIGGRLRTSNSSTAYSQSSTHNSSHPNDDSFLPFSFPFPSTSAKREGGSALELEAKRGRYI</sequence>
<feature type="compositionally biased region" description="Low complexity" evidence="1">
    <location>
        <begin position="550"/>
        <end position="584"/>
    </location>
</feature>
<proteinExistence type="predicted"/>
<feature type="region of interest" description="Disordered" evidence="1">
    <location>
        <begin position="435"/>
        <end position="530"/>
    </location>
</feature>
<keyword evidence="3" id="KW-1185">Reference proteome</keyword>
<dbReference type="AlphaFoldDB" id="A0A1Y2F3F4"/>
<feature type="compositionally biased region" description="Basic and acidic residues" evidence="1">
    <location>
        <begin position="445"/>
        <end position="458"/>
    </location>
</feature>
<accession>A0A1Y2F3F4</accession>
<feature type="compositionally biased region" description="Pro residues" evidence="1">
    <location>
        <begin position="121"/>
        <end position="132"/>
    </location>
</feature>
<evidence type="ECO:0000256" key="1">
    <source>
        <dbReference type="SAM" id="MobiDB-lite"/>
    </source>
</evidence>